<keyword evidence="5" id="KW-1003">Cell membrane</keyword>
<sequence>MVLSLLTLSLIFLFAPPSGNPNETPNPLIQVVPLILVVLVFYFFMIRPQQKKEKERQKALDALKKGDKVVTIGGMHGTIVEVNQEKKTVIIQAAENIRLKFDRSAIATVEKSETTDKSESKK</sequence>
<comment type="subcellular location">
    <subcellularLocation>
        <location evidence="1">Cell membrane</location>
        <topology evidence="1">Single-pass membrane protein</topology>
    </subcellularLocation>
</comment>
<evidence type="ECO:0000256" key="2">
    <source>
        <dbReference type="ARBA" id="ARBA00006742"/>
    </source>
</evidence>
<dbReference type="AlphaFoldDB" id="A0A395M2X7"/>
<dbReference type="GO" id="GO:0015031">
    <property type="term" value="P:protein transport"/>
    <property type="evidence" value="ECO:0007669"/>
    <property type="project" value="UniProtKB-KW"/>
</dbReference>
<reference evidence="12 13" key="1">
    <citation type="journal article" date="2011" name="ISME J.">
        <title>Community ecology of hot spring cyanobacterial mats: predominant populations and their functional potential.</title>
        <authorList>
            <person name="Klatt C.G."/>
            <person name="Wood J.M."/>
            <person name="Rusch D.B."/>
            <person name="Bateson M.M."/>
            <person name="Hamamura N."/>
            <person name="Heidelberg J.F."/>
            <person name="Grossman A.R."/>
            <person name="Bhaya D."/>
            <person name="Cohan F.M."/>
            <person name="Kuhl M."/>
            <person name="Bryant D.A."/>
            <person name="Ward D.M."/>
        </authorList>
    </citation>
    <scope>NUCLEOTIDE SEQUENCE [LARGE SCALE GENOMIC DNA]</scope>
    <source>
        <strain evidence="12">OS</strain>
    </source>
</reference>
<evidence type="ECO:0000256" key="9">
    <source>
        <dbReference type="ARBA" id="ARBA00023010"/>
    </source>
</evidence>
<keyword evidence="9" id="KW-0811">Translocation</keyword>
<keyword evidence="8 11" id="KW-1133">Transmembrane helix</keyword>
<dbReference type="PANTHER" id="PTHR33909:SF1">
    <property type="entry name" value="SEC TRANSLOCON ACCESSORY COMPLEX SUBUNIT YAJC"/>
    <property type="match status" value="1"/>
</dbReference>
<gene>
    <name evidence="12" type="primary">yajC</name>
    <name evidence="12" type="ORF">D0433_07005</name>
</gene>
<evidence type="ECO:0000256" key="3">
    <source>
        <dbReference type="ARBA" id="ARBA00014962"/>
    </source>
</evidence>
<dbReference type="SMART" id="SM01323">
    <property type="entry name" value="YajC"/>
    <property type="match status" value="1"/>
</dbReference>
<name>A0A395M2X7_9BACT</name>
<evidence type="ECO:0000256" key="1">
    <source>
        <dbReference type="ARBA" id="ARBA00004162"/>
    </source>
</evidence>
<evidence type="ECO:0000256" key="6">
    <source>
        <dbReference type="ARBA" id="ARBA00022692"/>
    </source>
</evidence>
<dbReference type="NCBIfam" id="TIGR00739">
    <property type="entry name" value="yajC"/>
    <property type="match status" value="1"/>
</dbReference>
<dbReference type="GO" id="GO:0005886">
    <property type="term" value="C:plasma membrane"/>
    <property type="evidence" value="ECO:0007669"/>
    <property type="project" value="UniProtKB-SubCell"/>
</dbReference>
<accession>A0A395M2X7</accession>
<comment type="similarity">
    <text evidence="2">Belongs to the YajC family.</text>
</comment>
<dbReference type="PANTHER" id="PTHR33909">
    <property type="entry name" value="SEC TRANSLOCON ACCESSORY COMPLEX SUBUNIT YAJC"/>
    <property type="match status" value="1"/>
</dbReference>
<evidence type="ECO:0000313" key="12">
    <source>
        <dbReference type="EMBL" id="RFM24274.1"/>
    </source>
</evidence>
<evidence type="ECO:0000313" key="13">
    <source>
        <dbReference type="Proteomes" id="UP000266389"/>
    </source>
</evidence>
<keyword evidence="7" id="KW-0653">Protein transport</keyword>
<evidence type="ECO:0000256" key="5">
    <source>
        <dbReference type="ARBA" id="ARBA00022475"/>
    </source>
</evidence>
<dbReference type="Pfam" id="PF02699">
    <property type="entry name" value="YajC"/>
    <property type="match status" value="1"/>
</dbReference>
<comment type="caution">
    <text evidence="12">The sequence shown here is derived from an EMBL/GenBank/DDBJ whole genome shotgun (WGS) entry which is preliminary data.</text>
</comment>
<evidence type="ECO:0000256" key="7">
    <source>
        <dbReference type="ARBA" id="ARBA00022927"/>
    </source>
</evidence>
<evidence type="ECO:0000256" key="11">
    <source>
        <dbReference type="SAM" id="Phobius"/>
    </source>
</evidence>
<keyword evidence="6 11" id="KW-0812">Transmembrane</keyword>
<keyword evidence="10 11" id="KW-0472">Membrane</keyword>
<evidence type="ECO:0000256" key="4">
    <source>
        <dbReference type="ARBA" id="ARBA00022448"/>
    </source>
</evidence>
<proteinExistence type="inferred from homology"/>
<dbReference type="InterPro" id="IPR003849">
    <property type="entry name" value="Preprotein_translocase_YajC"/>
</dbReference>
<keyword evidence="4" id="KW-0813">Transport</keyword>
<evidence type="ECO:0000256" key="10">
    <source>
        <dbReference type="ARBA" id="ARBA00023136"/>
    </source>
</evidence>
<protein>
    <recommendedName>
        <fullName evidence="3">Sec translocon accessory complex subunit YajC</fullName>
    </recommendedName>
</protein>
<evidence type="ECO:0000256" key="8">
    <source>
        <dbReference type="ARBA" id="ARBA00022989"/>
    </source>
</evidence>
<dbReference type="Proteomes" id="UP000266389">
    <property type="component" value="Unassembled WGS sequence"/>
</dbReference>
<dbReference type="PRINTS" id="PR01853">
    <property type="entry name" value="YAJCTRNLCASE"/>
</dbReference>
<feature type="transmembrane region" description="Helical" evidence="11">
    <location>
        <begin position="29"/>
        <end position="46"/>
    </location>
</feature>
<organism evidence="12 13">
    <name type="scientific">Candidatus Thermochlorobacter aerophilus</name>
    <dbReference type="NCBI Taxonomy" id="1868324"/>
    <lineage>
        <taxon>Bacteria</taxon>
        <taxon>Pseudomonadati</taxon>
        <taxon>Chlorobiota</taxon>
        <taxon>Chlorobiia</taxon>
        <taxon>Chlorobiales</taxon>
        <taxon>Candidatus Thermochlorobacteriaceae</taxon>
        <taxon>Candidatus Thermochlorobacter</taxon>
    </lineage>
</organism>
<dbReference type="EMBL" id="PHFL01000045">
    <property type="protein sequence ID" value="RFM24274.1"/>
    <property type="molecule type" value="Genomic_DNA"/>
</dbReference>